<name>A0A4P9XLW0_9FUNG</name>
<keyword evidence="3 6" id="KW-0597">Phosphoprotein</keyword>
<dbReference type="SUPFAM" id="SSF54285">
    <property type="entry name" value="MoaD/ThiS"/>
    <property type="match status" value="1"/>
</dbReference>
<comment type="subunit">
    <text evidence="6">Heterotetramer; composed of 2 small (MOCS2A) and 2 large (MOCS2B) subunits.</text>
</comment>
<keyword evidence="4 6" id="KW-0547">Nucleotide-binding</keyword>
<evidence type="ECO:0000256" key="1">
    <source>
        <dbReference type="ARBA" id="ARBA00005046"/>
    </source>
</evidence>
<evidence type="ECO:0000256" key="6">
    <source>
        <dbReference type="HAMAP-Rule" id="MF_03051"/>
    </source>
</evidence>
<dbReference type="GO" id="GO:1990140">
    <property type="term" value="C:molybdopterin synthase complex"/>
    <property type="evidence" value="ECO:0007669"/>
    <property type="project" value="UniProtKB-UniRule"/>
</dbReference>
<keyword evidence="2 6" id="KW-0963">Cytoplasm</keyword>
<proteinExistence type="inferred from homology"/>
<dbReference type="InterPro" id="IPR012675">
    <property type="entry name" value="Beta-grasp_dom_sf"/>
</dbReference>
<comment type="similarity">
    <text evidence="6">Belongs to the MoaD family. MOCS2A subfamily.</text>
</comment>
<gene>
    <name evidence="7" type="ORF">THASP1DRAFT_31842</name>
</gene>
<evidence type="ECO:0000256" key="2">
    <source>
        <dbReference type="ARBA" id="ARBA00022490"/>
    </source>
</evidence>
<protein>
    <recommendedName>
        <fullName evidence="6">Molybdopterin synthase sulfur carrier subunit</fullName>
    </recommendedName>
    <alternativeName>
        <fullName evidence="6">Molybdenum cofactor synthesis protein 2 small subunit</fullName>
    </alternativeName>
    <alternativeName>
        <fullName evidence="6">Molybdenum cofactor synthesis protein 2A</fullName>
        <shortName evidence="6">MOCS2A</shortName>
    </alternativeName>
    <alternativeName>
        <fullName evidence="6">Sulfur carrier protein MOCS2A</fullName>
    </alternativeName>
</protein>
<dbReference type="STRING" id="78915.A0A4P9XLW0"/>
<accession>A0A4P9XLW0</accession>
<dbReference type="NCBIfam" id="TIGR01682">
    <property type="entry name" value="moaD"/>
    <property type="match status" value="1"/>
</dbReference>
<dbReference type="HAMAP" id="MF_03051">
    <property type="entry name" value="MOCS2A"/>
    <property type="match status" value="1"/>
</dbReference>
<dbReference type="FunFam" id="3.10.20.30:FF:000010">
    <property type="entry name" value="Molybdopterin synthase sulfur carrier subunit"/>
    <property type="match status" value="1"/>
</dbReference>
<dbReference type="EMBL" id="KZ992904">
    <property type="protein sequence ID" value="RKP06341.1"/>
    <property type="molecule type" value="Genomic_DNA"/>
</dbReference>
<dbReference type="AlphaFoldDB" id="A0A4P9XLW0"/>
<dbReference type="GO" id="GO:0030366">
    <property type="term" value="F:molybdopterin synthase activity"/>
    <property type="evidence" value="ECO:0007669"/>
    <property type="project" value="UniProtKB-UniRule"/>
</dbReference>
<evidence type="ECO:0000313" key="8">
    <source>
        <dbReference type="Proteomes" id="UP000271241"/>
    </source>
</evidence>
<evidence type="ECO:0000256" key="3">
    <source>
        <dbReference type="ARBA" id="ARBA00022553"/>
    </source>
</evidence>
<dbReference type="GO" id="GO:1990133">
    <property type="term" value="C:molybdopterin adenylyltransferase complex"/>
    <property type="evidence" value="ECO:0007669"/>
    <property type="project" value="TreeGrafter"/>
</dbReference>
<feature type="modified residue" description="1-thioglycine; alternate" evidence="6">
    <location>
        <position position="96"/>
    </location>
</feature>
<dbReference type="PANTHER" id="PTHR33359:SF1">
    <property type="entry name" value="MOLYBDOPTERIN SYNTHASE SULFUR CARRIER SUBUNIT"/>
    <property type="match status" value="1"/>
</dbReference>
<dbReference type="CDD" id="cd00754">
    <property type="entry name" value="Ubl_MoaD"/>
    <property type="match status" value="1"/>
</dbReference>
<dbReference type="GO" id="GO:0006777">
    <property type="term" value="P:Mo-molybdopterin cofactor biosynthetic process"/>
    <property type="evidence" value="ECO:0007669"/>
    <property type="project" value="UniProtKB-UniRule"/>
</dbReference>
<keyword evidence="8" id="KW-1185">Reference proteome</keyword>
<dbReference type="InterPro" id="IPR044672">
    <property type="entry name" value="MOCS2A"/>
</dbReference>
<dbReference type="OrthoDB" id="5595860at2759"/>
<dbReference type="InterPro" id="IPR016155">
    <property type="entry name" value="Mopterin_synth/thiamin_S_b"/>
</dbReference>
<reference evidence="8" key="1">
    <citation type="journal article" date="2018" name="Nat. Microbiol.">
        <title>Leveraging single-cell genomics to expand the fungal tree of life.</title>
        <authorList>
            <person name="Ahrendt S.R."/>
            <person name="Quandt C.A."/>
            <person name="Ciobanu D."/>
            <person name="Clum A."/>
            <person name="Salamov A."/>
            <person name="Andreopoulos B."/>
            <person name="Cheng J.F."/>
            <person name="Woyke T."/>
            <person name="Pelin A."/>
            <person name="Henrissat B."/>
            <person name="Reynolds N.K."/>
            <person name="Benny G.L."/>
            <person name="Smith M.E."/>
            <person name="James T.Y."/>
            <person name="Grigoriev I.V."/>
        </authorList>
    </citation>
    <scope>NUCLEOTIDE SEQUENCE [LARGE SCALE GENOMIC DNA]</scope>
    <source>
        <strain evidence="8">RSA 1356</strain>
    </source>
</reference>
<dbReference type="Proteomes" id="UP000271241">
    <property type="component" value="Unassembled WGS sequence"/>
</dbReference>
<evidence type="ECO:0000313" key="7">
    <source>
        <dbReference type="EMBL" id="RKP06341.1"/>
    </source>
</evidence>
<dbReference type="Gene3D" id="3.10.20.30">
    <property type="match status" value="1"/>
</dbReference>
<dbReference type="InterPro" id="IPR003749">
    <property type="entry name" value="ThiS/MoaD-like"/>
</dbReference>
<dbReference type="PANTHER" id="PTHR33359">
    <property type="entry name" value="MOLYBDOPTERIN SYNTHASE SULFUR CARRIER SUBUNIT"/>
    <property type="match status" value="1"/>
</dbReference>
<sequence length="96" mass="10015">MSLHNSQVRVLYFASAREAAGTAEEAIALPSSEQDGKAAMTLQALLELVVARHVSLQPLMITALVAVNMEYVEGDTAAVLLQPGDEVAIIPPVSGG</sequence>
<feature type="modified residue" description="Glycyl adenylate; alternate" evidence="6">
    <location>
        <position position="96"/>
    </location>
</feature>
<evidence type="ECO:0000256" key="4">
    <source>
        <dbReference type="ARBA" id="ARBA00022741"/>
    </source>
</evidence>
<comment type="PTM">
    <text evidence="6">C-terminal thiocarboxylation occurs in 2 steps, it is first acyl-adenylated (-COAMP) via the hesA/moeB/thiF part of UBA4, then thiocarboxylated (-COSH) via the rhodanese domain of UBA4.</text>
</comment>
<dbReference type="InterPro" id="IPR028887">
    <property type="entry name" value="MOCS2A_euk"/>
</dbReference>
<dbReference type="Pfam" id="PF02597">
    <property type="entry name" value="ThiS"/>
    <property type="match status" value="1"/>
</dbReference>
<dbReference type="UniPathway" id="UPA00344"/>
<dbReference type="GO" id="GO:0000166">
    <property type="term" value="F:nucleotide binding"/>
    <property type="evidence" value="ECO:0007669"/>
    <property type="project" value="UniProtKB-KW"/>
</dbReference>
<comment type="pathway">
    <text evidence="1 6">Cofactor biosynthesis; molybdopterin biosynthesis.</text>
</comment>
<evidence type="ECO:0000256" key="5">
    <source>
        <dbReference type="ARBA" id="ARBA00023150"/>
    </source>
</evidence>
<comment type="subcellular location">
    <subcellularLocation>
        <location evidence="6">Cytoplasm</location>
    </subcellularLocation>
</comment>
<keyword evidence="5 6" id="KW-0501">Molybdenum cofactor biosynthesis</keyword>
<organism evidence="7 8">
    <name type="scientific">Thamnocephalis sphaerospora</name>
    <dbReference type="NCBI Taxonomy" id="78915"/>
    <lineage>
        <taxon>Eukaryota</taxon>
        <taxon>Fungi</taxon>
        <taxon>Fungi incertae sedis</taxon>
        <taxon>Zoopagomycota</taxon>
        <taxon>Zoopagomycotina</taxon>
        <taxon>Zoopagomycetes</taxon>
        <taxon>Zoopagales</taxon>
        <taxon>Sigmoideomycetaceae</taxon>
        <taxon>Thamnocephalis</taxon>
    </lineage>
</organism>
<comment type="function">
    <text evidence="6">Acts as a sulfur carrier required for molybdopterin biosynthesis. Component of the molybdopterin synthase complex that catalyzes the conversion of precursor Z into molybdopterin by mediating the incorporation of 2 sulfur atoms into precursor Z to generate a dithiolene group. In the complex, serves as sulfur donor by being thiocarboxylated (-COSH) at its C-terminus by UBA4. After interaction with MOCS2B, the sulfur is then transferred to precursor Z to form molybdopterin.</text>
</comment>